<reference evidence="1" key="1">
    <citation type="journal article" date="2011" name="Environ. Microbiol.">
        <title>Time-series analyses of Monterey Bay coastal microbial picoplankton using a 'genome proxy' microarray.</title>
        <authorList>
            <person name="Rich V.I."/>
            <person name="Pham V.D."/>
            <person name="Eppley J."/>
            <person name="Shi Y."/>
            <person name="DeLong E.F."/>
        </authorList>
    </citation>
    <scope>NUCLEOTIDE SEQUENCE</scope>
</reference>
<name>E0XV57_9GAMM</name>
<dbReference type="EMBL" id="GU474885">
    <property type="protein sequence ID" value="ADI18298.1"/>
    <property type="molecule type" value="Genomic_DNA"/>
</dbReference>
<organism evidence="1">
    <name type="scientific">uncultured Chromatiales bacterium HF0200_41F04</name>
    <dbReference type="NCBI Taxonomy" id="710740"/>
    <lineage>
        <taxon>Bacteria</taxon>
        <taxon>Pseudomonadati</taxon>
        <taxon>Pseudomonadota</taxon>
        <taxon>Gammaproteobacteria</taxon>
        <taxon>Chromatiales</taxon>
        <taxon>environmental samples</taxon>
    </lineage>
</organism>
<sequence length="40" mass="4329">MVNKLARTLLAQCSACRKFKGTSNCSICPANTRVGSEVRN</sequence>
<evidence type="ECO:0000313" key="1">
    <source>
        <dbReference type="EMBL" id="ADI18298.1"/>
    </source>
</evidence>
<accession>E0XV57</accession>
<proteinExistence type="predicted"/>
<protein>
    <submittedName>
        <fullName evidence="1">Uncharacterized protein</fullName>
    </submittedName>
</protein>
<dbReference type="AlphaFoldDB" id="E0XV57"/>